<keyword evidence="2" id="KW-1003">Cell membrane</keyword>
<evidence type="ECO:0000256" key="3">
    <source>
        <dbReference type="ARBA" id="ARBA00022692"/>
    </source>
</evidence>
<comment type="subcellular location">
    <subcellularLocation>
        <location evidence="1">Cell membrane</location>
        <topology evidence="1">Multi-pass membrane protein</topology>
    </subcellularLocation>
</comment>
<feature type="transmembrane region" description="Helical" evidence="6">
    <location>
        <begin position="171"/>
        <end position="192"/>
    </location>
</feature>
<evidence type="ECO:0000313" key="8">
    <source>
        <dbReference type="Proteomes" id="UP000469011"/>
    </source>
</evidence>
<feature type="transmembrane region" description="Helical" evidence="6">
    <location>
        <begin position="56"/>
        <end position="76"/>
    </location>
</feature>
<dbReference type="PANTHER" id="PTHR32196:SF72">
    <property type="entry name" value="RIBOSE IMPORT PERMEASE PROTEIN RBSC"/>
    <property type="match status" value="1"/>
</dbReference>
<evidence type="ECO:0000256" key="1">
    <source>
        <dbReference type="ARBA" id="ARBA00004651"/>
    </source>
</evidence>
<dbReference type="PANTHER" id="PTHR32196">
    <property type="entry name" value="ABC TRANSPORTER PERMEASE PROTEIN YPHD-RELATED-RELATED"/>
    <property type="match status" value="1"/>
</dbReference>
<gene>
    <name evidence="7" type="ORF">GTK09_24370</name>
</gene>
<feature type="transmembrane region" description="Helical" evidence="6">
    <location>
        <begin position="130"/>
        <end position="151"/>
    </location>
</feature>
<evidence type="ECO:0000256" key="5">
    <source>
        <dbReference type="ARBA" id="ARBA00023136"/>
    </source>
</evidence>
<reference evidence="7 8" key="1">
    <citation type="submission" date="2020-01" db="EMBL/GenBank/DDBJ databases">
        <title>Jiella pacifica sp. nov.</title>
        <authorList>
            <person name="Xue Z."/>
            <person name="Zhu S."/>
            <person name="Chen J."/>
            <person name="Yang J."/>
        </authorList>
    </citation>
    <scope>NUCLEOTIDE SEQUENCE [LARGE SCALE GENOMIC DNA]</scope>
    <source>
        <strain evidence="7 8">40Bstr34</strain>
    </source>
</reference>
<name>A0A6N9TAH1_9HYPH</name>
<keyword evidence="5 6" id="KW-0472">Membrane</keyword>
<feature type="transmembrane region" description="Helical" evidence="6">
    <location>
        <begin position="24"/>
        <end position="44"/>
    </location>
</feature>
<evidence type="ECO:0000256" key="4">
    <source>
        <dbReference type="ARBA" id="ARBA00022989"/>
    </source>
</evidence>
<feature type="transmembrane region" description="Helical" evidence="6">
    <location>
        <begin position="301"/>
        <end position="319"/>
    </location>
</feature>
<protein>
    <submittedName>
        <fullName evidence="7">ABC transporter permease</fullName>
    </submittedName>
</protein>
<dbReference type="Pfam" id="PF02653">
    <property type="entry name" value="BPD_transp_2"/>
    <property type="match status" value="1"/>
</dbReference>
<dbReference type="EMBL" id="JAAAMG010000032">
    <property type="protein sequence ID" value="NDW07552.1"/>
    <property type="molecule type" value="Genomic_DNA"/>
</dbReference>
<evidence type="ECO:0000256" key="6">
    <source>
        <dbReference type="SAM" id="Phobius"/>
    </source>
</evidence>
<dbReference type="Proteomes" id="UP000469011">
    <property type="component" value="Unassembled WGS sequence"/>
</dbReference>
<keyword evidence="4 6" id="KW-1133">Transmembrane helix</keyword>
<dbReference type="GO" id="GO:0022857">
    <property type="term" value="F:transmembrane transporter activity"/>
    <property type="evidence" value="ECO:0007669"/>
    <property type="project" value="InterPro"/>
</dbReference>
<accession>A0A6N9TAH1</accession>
<keyword evidence="3 6" id="KW-0812">Transmembrane</keyword>
<proteinExistence type="predicted"/>
<dbReference type="GO" id="GO:0005886">
    <property type="term" value="C:plasma membrane"/>
    <property type="evidence" value="ECO:0007669"/>
    <property type="project" value="UniProtKB-SubCell"/>
</dbReference>
<sequence length="326" mass="33736">MTTEMRSSPTLASRLSAFTRHGVAVSYVLLVVLIIVAVILNPAFASWANVKAQLQIATFIGIIAIGQTLVILTGQIDLSVPWNLTFSSILMATLYGQGYGFGVAIGAALLVGIGVGLINAIGVAVFRLHSLVWTLGMNALLEGATMVYTNGQPPDSTIPGVVRFLAVGNLGGMPVSPLVWALLAVVTIIVLARSRFGRFLYATGNNEPALFLSGVDTRLVHVGAFVASGVCAVIGGILLTGYASQTYLGMGNDYLLVPIAAVIIGGTNIMGGAGGYVGTIAGTLIVVLLQSILSVAQIGQAGKNIVFGLIIIALVLLYARQARPTD</sequence>
<evidence type="ECO:0000256" key="2">
    <source>
        <dbReference type="ARBA" id="ARBA00022475"/>
    </source>
</evidence>
<feature type="transmembrane region" description="Helical" evidence="6">
    <location>
        <begin position="96"/>
        <end position="118"/>
    </location>
</feature>
<dbReference type="InterPro" id="IPR001851">
    <property type="entry name" value="ABC_transp_permease"/>
</dbReference>
<evidence type="ECO:0000313" key="7">
    <source>
        <dbReference type="EMBL" id="NDW07552.1"/>
    </source>
</evidence>
<comment type="caution">
    <text evidence="7">The sequence shown here is derived from an EMBL/GenBank/DDBJ whole genome shotgun (WGS) entry which is preliminary data.</text>
</comment>
<dbReference type="CDD" id="cd06579">
    <property type="entry name" value="TM_PBP1_transp_AraH_like"/>
    <property type="match status" value="1"/>
</dbReference>
<feature type="transmembrane region" description="Helical" evidence="6">
    <location>
        <begin position="256"/>
        <end position="289"/>
    </location>
</feature>
<organism evidence="7 8">
    <name type="scientific">Jiella pacifica</name>
    <dbReference type="NCBI Taxonomy" id="2696469"/>
    <lineage>
        <taxon>Bacteria</taxon>
        <taxon>Pseudomonadati</taxon>
        <taxon>Pseudomonadota</taxon>
        <taxon>Alphaproteobacteria</taxon>
        <taxon>Hyphomicrobiales</taxon>
        <taxon>Aurantimonadaceae</taxon>
        <taxon>Jiella</taxon>
    </lineage>
</organism>
<keyword evidence="8" id="KW-1185">Reference proteome</keyword>
<dbReference type="RefSeq" id="WP_163466010.1">
    <property type="nucleotide sequence ID" value="NZ_JAAAMG010000032.1"/>
</dbReference>
<feature type="transmembrane region" description="Helical" evidence="6">
    <location>
        <begin position="219"/>
        <end position="244"/>
    </location>
</feature>
<dbReference type="AlphaFoldDB" id="A0A6N9TAH1"/>